<dbReference type="EMBL" id="CAJSLV010000096">
    <property type="protein sequence ID" value="CAG6398081.1"/>
    <property type="molecule type" value="Genomic_DNA"/>
</dbReference>
<reference evidence="2" key="1">
    <citation type="submission" date="2021-05" db="EMBL/GenBank/DDBJ databases">
        <authorList>
            <person name="Arsene-Ploetze F."/>
        </authorList>
    </citation>
    <scope>NUCLEOTIDE SEQUENCE</scope>
    <source>
        <strain evidence="2">DSM 42138</strain>
    </source>
</reference>
<feature type="region of interest" description="Disordered" evidence="1">
    <location>
        <begin position="21"/>
        <end position="79"/>
    </location>
</feature>
<name>A0A9W4GV90_9ACTN</name>
<gene>
    <name evidence="2" type="ORF">SCOCK_630026</name>
</gene>
<evidence type="ECO:0000256" key="1">
    <source>
        <dbReference type="SAM" id="MobiDB-lite"/>
    </source>
</evidence>
<dbReference type="Proteomes" id="UP001152519">
    <property type="component" value="Unassembled WGS sequence"/>
</dbReference>
<dbReference type="AlphaFoldDB" id="A0A9W4GV90"/>
<organism evidence="2 3">
    <name type="scientific">Actinacidiphila cocklensis</name>
    <dbReference type="NCBI Taxonomy" id="887465"/>
    <lineage>
        <taxon>Bacteria</taxon>
        <taxon>Bacillati</taxon>
        <taxon>Actinomycetota</taxon>
        <taxon>Actinomycetes</taxon>
        <taxon>Kitasatosporales</taxon>
        <taxon>Streptomycetaceae</taxon>
        <taxon>Actinacidiphila</taxon>
    </lineage>
</organism>
<proteinExistence type="predicted"/>
<protein>
    <submittedName>
        <fullName evidence="2">Uncharacterized protein</fullName>
    </submittedName>
</protein>
<keyword evidence="3" id="KW-1185">Reference proteome</keyword>
<sequence length="212" mass="22776">MAGPIAGAGAATGTIASLERAVRYSPQNPSTALGPSPSISPPPRPAGTPSTEAATPPKRQPTECDGVRTGPGLQSNTATGPIVLKPLAKCSGPIEYERQFMFDEHGDFLLVCYFSPRPVRRPHLRRRPLGPLWTLRRLAVGPGRRRPPPGDAADPDRIQQLRQQLRRQSLPHLPGLHRRLLVALARARGDHAPGEGRRRPVCSAPGHEQAAG</sequence>
<accession>A0A9W4GV90</accession>
<feature type="region of interest" description="Disordered" evidence="1">
    <location>
        <begin position="189"/>
        <end position="212"/>
    </location>
</feature>
<feature type="compositionally biased region" description="Basic and acidic residues" evidence="1">
    <location>
        <begin position="189"/>
        <end position="198"/>
    </location>
</feature>
<evidence type="ECO:0000313" key="3">
    <source>
        <dbReference type="Proteomes" id="UP001152519"/>
    </source>
</evidence>
<evidence type="ECO:0000313" key="2">
    <source>
        <dbReference type="EMBL" id="CAG6398081.1"/>
    </source>
</evidence>
<comment type="caution">
    <text evidence="2">The sequence shown here is derived from an EMBL/GenBank/DDBJ whole genome shotgun (WGS) entry which is preliminary data.</text>
</comment>